<dbReference type="PROSITE" id="PS50293">
    <property type="entry name" value="TPR_REGION"/>
    <property type="match status" value="1"/>
</dbReference>
<dbReference type="Pfam" id="PF12770">
    <property type="entry name" value="CHAT"/>
    <property type="match status" value="1"/>
</dbReference>
<evidence type="ECO:0000256" key="1">
    <source>
        <dbReference type="PROSITE-ProRule" id="PRU00339"/>
    </source>
</evidence>
<evidence type="ECO:0000313" key="4">
    <source>
        <dbReference type="EMBL" id="MEY6433745.1"/>
    </source>
</evidence>
<proteinExistence type="predicted"/>
<dbReference type="PANTHER" id="PTHR10098:SF108">
    <property type="entry name" value="TETRATRICOPEPTIDE REPEAT PROTEIN 28"/>
    <property type="match status" value="1"/>
</dbReference>
<feature type="repeat" description="TPR" evidence="1">
    <location>
        <begin position="335"/>
        <end position="368"/>
    </location>
</feature>
<feature type="domain" description="CHAT" evidence="3">
    <location>
        <begin position="673"/>
        <end position="973"/>
    </location>
</feature>
<dbReference type="EMBL" id="JBDKXB010000027">
    <property type="protein sequence ID" value="MEY6433745.1"/>
    <property type="molecule type" value="Genomic_DNA"/>
</dbReference>
<feature type="repeat" description="TPR" evidence="1">
    <location>
        <begin position="375"/>
        <end position="408"/>
    </location>
</feature>
<dbReference type="SUPFAM" id="SSF48452">
    <property type="entry name" value="TPR-like"/>
    <property type="match status" value="2"/>
</dbReference>
<comment type="caution">
    <text evidence="4">The sequence shown here is derived from an EMBL/GenBank/DDBJ whole genome shotgun (WGS) entry which is preliminary data.</text>
</comment>
<dbReference type="SMART" id="SM00028">
    <property type="entry name" value="TPR"/>
    <property type="match status" value="9"/>
</dbReference>
<dbReference type="Pfam" id="PF13424">
    <property type="entry name" value="TPR_12"/>
    <property type="match status" value="4"/>
</dbReference>
<organism evidence="4 5">
    <name type="scientific">Thioalkalicoccus limnaeus</name>
    <dbReference type="NCBI Taxonomy" id="120681"/>
    <lineage>
        <taxon>Bacteria</taxon>
        <taxon>Pseudomonadati</taxon>
        <taxon>Pseudomonadota</taxon>
        <taxon>Gammaproteobacteria</taxon>
        <taxon>Chromatiales</taxon>
        <taxon>Chromatiaceae</taxon>
        <taxon>Thioalkalicoccus</taxon>
    </lineage>
</organism>
<dbReference type="InterPro" id="IPR019734">
    <property type="entry name" value="TPR_rpt"/>
</dbReference>
<gene>
    <name evidence="4" type="ORF">ABC977_15175</name>
</gene>
<accession>A0ABV4BGT2</accession>
<feature type="repeat" description="TPR" evidence="1">
    <location>
        <begin position="295"/>
        <end position="328"/>
    </location>
</feature>
<dbReference type="PANTHER" id="PTHR10098">
    <property type="entry name" value="RAPSYN-RELATED"/>
    <property type="match status" value="1"/>
</dbReference>
<feature type="coiled-coil region" evidence="2">
    <location>
        <begin position="334"/>
        <end position="361"/>
    </location>
</feature>
<dbReference type="RefSeq" id="WP_369668132.1">
    <property type="nucleotide sequence ID" value="NZ_JBDKXB010000027.1"/>
</dbReference>
<evidence type="ECO:0000256" key="2">
    <source>
        <dbReference type="SAM" id="Coils"/>
    </source>
</evidence>
<dbReference type="PROSITE" id="PS50005">
    <property type="entry name" value="TPR"/>
    <property type="match status" value="3"/>
</dbReference>
<evidence type="ECO:0000259" key="3">
    <source>
        <dbReference type="Pfam" id="PF12770"/>
    </source>
</evidence>
<dbReference type="Proteomes" id="UP001564408">
    <property type="component" value="Unassembled WGS sequence"/>
</dbReference>
<keyword evidence="5" id="KW-1185">Reference proteome</keyword>
<protein>
    <submittedName>
        <fullName evidence="4">CHAT domain-containing protein</fullName>
    </submittedName>
</protein>
<dbReference type="InterPro" id="IPR011990">
    <property type="entry name" value="TPR-like_helical_dom_sf"/>
</dbReference>
<dbReference type="InterPro" id="IPR024983">
    <property type="entry name" value="CHAT_dom"/>
</dbReference>
<evidence type="ECO:0000313" key="5">
    <source>
        <dbReference type="Proteomes" id="UP001564408"/>
    </source>
</evidence>
<dbReference type="Gene3D" id="1.25.40.10">
    <property type="entry name" value="Tetratricopeptide repeat domain"/>
    <property type="match status" value="3"/>
</dbReference>
<name>A0ABV4BGT2_9GAMM</name>
<keyword evidence="1" id="KW-0802">TPR repeat</keyword>
<keyword evidence="2" id="KW-0175">Coiled coil</keyword>
<reference evidence="4 5" key="1">
    <citation type="submission" date="2024-05" db="EMBL/GenBank/DDBJ databases">
        <title>Genome Sequence and Characterization of the New Strain Purple Sulfur Bacterium of Genus Thioalkalicoccus.</title>
        <authorList>
            <person name="Bryantseva I.A."/>
            <person name="Kyndt J.A."/>
            <person name="Imhoff J.F."/>
        </authorList>
    </citation>
    <scope>NUCLEOTIDE SEQUENCE [LARGE SCALE GENOMIC DNA]</scope>
    <source>
        <strain evidence="4 5">Um2</strain>
    </source>
</reference>
<sequence>MTRGSSGAWIGIVRPATAPIPFGAALAWPRVWLAIVALVWLLAGCVHGPEPVTGDPWARHEEAGQIAFDAGRYRDAERFWRSGLDLASGEMVHETRLLVSLARVAESMGQYDQARRYAAQALEEAHAIADPVLEAAALRVLGLVARRLGEPSAAFDYLRRSRALVQRLGRLAEEAETVRYLALVHQDLGEDAEAERLYRQALALSRDAGDPSGEARVLNALGGLHRLRAEYADALTRYRESLARREDLGDRAGQALVLGNLCLLYQNLQDHTTAIDHCERSLALARASGSRSVEANAHNNLGIIYQARGEYRRALAAYRRSLRIKEGLPDPPGAARTLNNIGELERRLGRTERALAAHQRALQLREEIADRPGQISSHQNLGVLSLQLGQYDEARDHFLRALTLAGGDGRAEAVWRALDGLAQVHAATGAQPSAIFFGKLAVNRLQGIRRGLSALDPSLRAGFLADKEGVYRRLAGLLIDAGRFAEAQQVLAMLKEDEYFEFLRGVPDADPRSTRASLTLAEAPSWERYQAIQSQVVALGREFSELIREEPLTPADEARLERLEGELDLAARGFRVLVEDLRAALASEGRSEFSDADWRFLPGFSGTLAQLGHGAVLLHYFVTEDRLRLLLTGPDANTPVLHRESPVARAELNRLIWSYRAKLVDPCQDPAPEAQALHRHLIGPVAEDLRAYGAKTLMVYLDQSLRYVPLAALQDDDGFLIDDYAVVIYTAAGKVNLLSPPVLGWRVAGLGTSAAVGGFSPLPAVRDELDAIVKLDPTDPRGVWPGVIFVDEAFTAQRLQRVLNSDYQVVHLASHFHFGPGSAAESYLLTGDGERLDLQRMKLGRYPFTGLELLALSACETGLGGAAGDGREIESFGAIAQDKGAKAVIATLWKVPDRSTADFMEQFHVNRHAGLTKAEALRRTQLAFLRPDQHGPLDSVDRGVARLEDDRCPSQASGYAHPYHWAPFILMGNWL</sequence>